<comment type="cofactor">
    <cofactor evidence="2">
        <name>Ca(2+)</name>
        <dbReference type="ChEBI" id="CHEBI:29108"/>
    </cofactor>
</comment>
<feature type="non-terminal residue" evidence="21">
    <location>
        <position position="1"/>
    </location>
</feature>
<dbReference type="PANTHER" id="PTHR10169">
    <property type="entry name" value="DNA TOPOISOMERASE/GYRASE"/>
    <property type="match status" value="1"/>
</dbReference>
<dbReference type="GO" id="GO:0000712">
    <property type="term" value="P:resolution of meiotic recombination intermediates"/>
    <property type="evidence" value="ECO:0007669"/>
    <property type="project" value="TreeGrafter"/>
</dbReference>
<dbReference type="Pfam" id="PF16898">
    <property type="entry name" value="TOPRIM_C"/>
    <property type="match status" value="1"/>
</dbReference>
<dbReference type="Pfam" id="PF00521">
    <property type="entry name" value="DNA_topoisoIV"/>
    <property type="match status" value="1"/>
</dbReference>
<evidence type="ECO:0000256" key="13">
    <source>
        <dbReference type="ARBA" id="ARBA00023235"/>
    </source>
</evidence>
<dbReference type="Gene3D" id="3.30.565.10">
    <property type="entry name" value="Histidine kinase-like ATPase, C-terminal domain"/>
    <property type="match status" value="1"/>
</dbReference>
<dbReference type="Proteomes" id="UP000053676">
    <property type="component" value="Unassembled WGS sequence"/>
</dbReference>
<dbReference type="GO" id="GO:0032259">
    <property type="term" value="P:methylation"/>
    <property type="evidence" value="ECO:0007669"/>
    <property type="project" value="UniProtKB-KW"/>
</dbReference>
<dbReference type="Gene3D" id="3.40.50.670">
    <property type="match status" value="1"/>
</dbReference>
<dbReference type="STRING" id="51031.W2T8R7"/>
<evidence type="ECO:0000259" key="20">
    <source>
        <dbReference type="PROSITE" id="PS52040"/>
    </source>
</evidence>
<dbReference type="InterPro" id="IPR006171">
    <property type="entry name" value="TOPRIM_dom"/>
</dbReference>
<dbReference type="FunFam" id="3.40.50.670:FF:000001">
    <property type="entry name" value="DNA topoisomerase 2"/>
    <property type="match status" value="1"/>
</dbReference>
<dbReference type="InterPro" id="IPR013759">
    <property type="entry name" value="Topo_IIA_B_C"/>
</dbReference>
<dbReference type="EC" id="5.6.2.2" evidence="15"/>
<protein>
    <recommendedName>
        <fullName evidence="15">DNA topoisomerase 2</fullName>
        <ecNumber evidence="15">5.6.2.2</ecNumber>
    </recommendedName>
</protein>
<accession>W2T8R7</accession>
<dbReference type="InterPro" id="IPR020568">
    <property type="entry name" value="Ribosomal_Su5_D2-typ_SF"/>
</dbReference>
<sequence length="1395" mass="158066">WGVRALCDIPAGAFIANYVGALLTDSLADALQGEDEYFADLDLNDAVENEKATTLEKCGYLDMGIGSSDEEEEPMKSGKDADDDGLGWVCGPSKATSSLIVGFFRSDASSSSSNEDEEPRSKRSRRRKPNEEEGVNPRRKKLNAAELEKIDAAAAVGDDTVFKWADYFGENNTLFVVDAKKKGNVGRFLNHSCDPNVQVQHVFVDTHDLRLPWSSFFAIRNIKAGEELCWNYGYSPDALDPDRPRHRQLFCKCGANSCRGRLLSEMFILLQEILCFYYVLQIDLEQILLSDDLCVLRMRRCAISALRYSPISAVYGAIRPLSASSLRLLAKVKKSTTNPIVESLRYERKSPIEHILLRPDTYVGSTDISEDTDAWVVCDDGRRMVQKRLHYSPALLKIFDEILVNAADNKQRDPEMNELRVDVDRERGKITLFNNGRGLPIEIHPKEGIYVPMLIFGNLFTSSNYDDREVKVVGGRNGYGAKLCNIFSKEFVVETWSQETGRSFKQIWKNNMRDCDEPVVSESQDLVDGTRITFSPDLAKFGLSKLDDDICEMFKKRTFDVAGTLRGVVVYYNGELVEVGNTTFRKMRWLTIIFVFWVPSFREYVDLYSDDSDDVSSNNVLFVNASKRWQWAVKRSGAGFQQISFVNNIGTTGGGKHVDYITDQLLNIIKPLVDSYLKTGIKKNAIKNKICVFVNALIENPAFSSQTKEILTTAIADFGSKCICDVTSVQTWAMESGLVDELTCEALAKEGRPAKKVKPKTEDLSDIVKLEDANWVGDATHSQDCRLLVTEGDSAKALAVAGLEVVGRDRYGVFPVMGKFMNVSGLKKEKLEAAASKEVNQLMRILGLKYGEDYSIPENRAKLRYGGIIILTDQDEDGSHIKGLIINFLHTFWPELLRNGFIQTFITPLLKARRGSESYSFYSMDEFKKWEESTEDAAKYTVKYYKGLGTSTSKEAREYFSNFEKHLVSFRYDGEKDDEKIRMAFEKRRSDDRKRWISERLQSVELPEATQNGTYANEATFSEFVDHELFRYSLLDLKRSIPSVVDGLKPSQRKVMHTLLRRNSNKEIKVNQLAAAVALNEAYHHGEATLVTTIVRMAQDFVGMNNVCLLEPLGQFGTRHEGGDDAASSRYIYTCLKPITRLIFPAADDGLLNYLQEENQRVEPDWYCPVIPVVLVNGADGVATGWSTHVLSHSILEVIDNVRRLIDGDEIEKMVHLLLSSKIPSFSGFSGKIEEIGENSYEIRGKFKIIPSHRKNASNLSIEITELPVGEWTNRYKQNTLNDLQSRGLISGFKEYHTERGVRFVVELGRDFTARCRKTAGRHSELMKKFKLSTTITTKSMVLFDPYGHLKKYTSVADVMHEHFQVRKQKYKERKQYETRMLDAQKRRVENQVKT</sequence>
<comment type="catalytic activity">
    <reaction evidence="1 14 15">
        <text>ATP-dependent breakage, passage and rejoining of double-stranded DNA.</text>
        <dbReference type="EC" id="5.6.2.2"/>
    </reaction>
</comment>
<reference evidence="22" key="1">
    <citation type="journal article" date="2014" name="Nat. Genet.">
        <title>Genome of the human hookworm Necator americanus.</title>
        <authorList>
            <person name="Tang Y.T."/>
            <person name="Gao X."/>
            <person name="Rosa B.A."/>
            <person name="Abubucker S."/>
            <person name="Hallsworth-Pepin K."/>
            <person name="Martin J."/>
            <person name="Tyagi R."/>
            <person name="Heizer E."/>
            <person name="Zhang X."/>
            <person name="Bhonagiri-Palsikar V."/>
            <person name="Minx P."/>
            <person name="Warren W.C."/>
            <person name="Wang Q."/>
            <person name="Zhan B."/>
            <person name="Hotez P.J."/>
            <person name="Sternberg P.W."/>
            <person name="Dougall A."/>
            <person name="Gaze S.T."/>
            <person name="Mulvenna J."/>
            <person name="Sotillo J."/>
            <person name="Ranganathan S."/>
            <person name="Rabelo E.M."/>
            <person name="Wilson R.K."/>
            <person name="Felgner P.L."/>
            <person name="Bethony J."/>
            <person name="Hawdon J.M."/>
            <person name="Gasser R.B."/>
            <person name="Loukas A."/>
            <person name="Mitreva M."/>
        </authorList>
    </citation>
    <scope>NUCLEOTIDE SEQUENCE [LARGE SCALE GENOMIC DNA]</scope>
</reference>
<organism evidence="21 22">
    <name type="scientific">Necator americanus</name>
    <name type="common">Human hookworm</name>
    <dbReference type="NCBI Taxonomy" id="51031"/>
    <lineage>
        <taxon>Eukaryota</taxon>
        <taxon>Metazoa</taxon>
        <taxon>Ecdysozoa</taxon>
        <taxon>Nematoda</taxon>
        <taxon>Chromadorea</taxon>
        <taxon>Rhabditida</taxon>
        <taxon>Rhabditina</taxon>
        <taxon>Rhabditomorpha</taxon>
        <taxon>Strongyloidea</taxon>
        <taxon>Ancylostomatidae</taxon>
        <taxon>Bunostominae</taxon>
        <taxon>Necator</taxon>
    </lineage>
</organism>
<evidence type="ECO:0000256" key="10">
    <source>
        <dbReference type="ARBA" id="ARBA00022842"/>
    </source>
</evidence>
<evidence type="ECO:0000259" key="17">
    <source>
        <dbReference type="PROSITE" id="PS50280"/>
    </source>
</evidence>
<dbReference type="InterPro" id="IPR031660">
    <property type="entry name" value="TOPRIM_C"/>
</dbReference>
<keyword evidence="10" id="KW-0460">Magnesium</keyword>
<dbReference type="OrthoDB" id="276498at2759"/>
<comment type="similarity">
    <text evidence="4 15">Belongs to the type II topoisomerase family.</text>
</comment>
<keyword evidence="22" id="KW-1185">Reference proteome</keyword>
<dbReference type="Gene3D" id="3.30.230.10">
    <property type="match status" value="1"/>
</dbReference>
<dbReference type="GO" id="GO:0003677">
    <property type="term" value="F:DNA binding"/>
    <property type="evidence" value="ECO:0007669"/>
    <property type="project" value="UniProtKB-UniRule"/>
</dbReference>
<dbReference type="InterPro" id="IPR013506">
    <property type="entry name" value="Topo_IIA_bsu_dom2"/>
</dbReference>
<dbReference type="PANTHER" id="PTHR10169:SF38">
    <property type="entry name" value="DNA TOPOISOMERASE 2"/>
    <property type="match status" value="1"/>
</dbReference>
<name>W2T8R7_NECAM</name>
<dbReference type="Pfam" id="PF00204">
    <property type="entry name" value="DNA_gyraseB"/>
    <property type="match status" value="1"/>
</dbReference>
<dbReference type="Pfam" id="PF01751">
    <property type="entry name" value="Toprim"/>
    <property type="match status" value="1"/>
</dbReference>
<feature type="active site" description="O-(5'-phospho-DNA)-tyrosine intermediate" evidence="14">
    <location>
        <position position="1131"/>
    </location>
</feature>
<dbReference type="OMA" id="EYHTERG"/>
<keyword evidence="9 15" id="KW-0067">ATP-binding</keyword>
<feature type="domain" description="Topo IIA-type catalytic" evidence="20">
    <location>
        <begin position="1041"/>
        <end position="1395"/>
    </location>
</feature>
<evidence type="ECO:0000256" key="16">
    <source>
        <dbReference type="SAM" id="MobiDB-lite"/>
    </source>
</evidence>
<dbReference type="PROSITE" id="PS52040">
    <property type="entry name" value="TOPO_IIA"/>
    <property type="match status" value="1"/>
</dbReference>
<evidence type="ECO:0000256" key="5">
    <source>
        <dbReference type="ARBA" id="ARBA00022603"/>
    </source>
</evidence>
<feature type="domain" description="Post-SET" evidence="18">
    <location>
        <begin position="247"/>
        <end position="263"/>
    </location>
</feature>
<keyword evidence="7" id="KW-0949">S-adenosyl-L-methionine</keyword>
<evidence type="ECO:0000313" key="22">
    <source>
        <dbReference type="Proteomes" id="UP000053676"/>
    </source>
</evidence>
<feature type="domain" description="SET" evidence="17">
    <location>
        <begin position="1"/>
        <end position="233"/>
    </location>
</feature>
<evidence type="ECO:0000313" key="21">
    <source>
        <dbReference type="EMBL" id="ETN78395.1"/>
    </source>
</evidence>
<dbReference type="EMBL" id="KI659924">
    <property type="protein sequence ID" value="ETN78395.1"/>
    <property type="molecule type" value="Genomic_DNA"/>
</dbReference>
<dbReference type="InterPro" id="IPR001241">
    <property type="entry name" value="Topo_IIA"/>
</dbReference>
<dbReference type="InterPro" id="IPR013760">
    <property type="entry name" value="Topo_IIA-like_dom_sf"/>
</dbReference>
<dbReference type="KEGG" id="nai:NECAME_10365"/>
<dbReference type="InterPro" id="IPR003616">
    <property type="entry name" value="Post-SET_dom"/>
</dbReference>
<evidence type="ECO:0000259" key="19">
    <source>
        <dbReference type="PROSITE" id="PS50880"/>
    </source>
</evidence>
<dbReference type="PROSITE" id="PS50280">
    <property type="entry name" value="SET"/>
    <property type="match status" value="1"/>
</dbReference>
<dbReference type="InterPro" id="IPR046341">
    <property type="entry name" value="SET_dom_sf"/>
</dbReference>
<keyword evidence="12 14" id="KW-0238">DNA-binding</keyword>
<dbReference type="SMART" id="SM00434">
    <property type="entry name" value="TOP4c"/>
    <property type="match status" value="1"/>
</dbReference>
<dbReference type="SMART" id="SM00433">
    <property type="entry name" value="TOP2c"/>
    <property type="match status" value="1"/>
</dbReference>
<feature type="region of interest" description="Disordered" evidence="16">
    <location>
        <begin position="107"/>
        <end position="139"/>
    </location>
</feature>
<evidence type="ECO:0000256" key="1">
    <source>
        <dbReference type="ARBA" id="ARBA00000185"/>
    </source>
</evidence>
<dbReference type="Gene3D" id="3.30.1490.30">
    <property type="match status" value="1"/>
</dbReference>
<dbReference type="InterPro" id="IPR001154">
    <property type="entry name" value="TopoII_euk"/>
</dbReference>
<gene>
    <name evidence="21" type="ORF">NECAME_10365</name>
</gene>
<dbReference type="InterPro" id="IPR002205">
    <property type="entry name" value="Topo_IIA_dom_A"/>
</dbReference>
<dbReference type="PROSITE" id="PS00177">
    <property type="entry name" value="TOPOISOMERASE_II"/>
    <property type="match status" value="1"/>
</dbReference>
<dbReference type="Gene3D" id="3.30.1360.40">
    <property type="match status" value="1"/>
</dbReference>
<evidence type="ECO:0000256" key="11">
    <source>
        <dbReference type="ARBA" id="ARBA00023029"/>
    </source>
</evidence>
<keyword evidence="13 14" id="KW-0413">Isomerase</keyword>
<dbReference type="InterPro" id="IPR036890">
    <property type="entry name" value="HATPase_C_sf"/>
</dbReference>
<dbReference type="InterPro" id="IPR013758">
    <property type="entry name" value="Topo_IIA_A/C_ab"/>
</dbReference>
<dbReference type="InterPro" id="IPR001214">
    <property type="entry name" value="SET_dom"/>
</dbReference>
<feature type="region of interest" description="Disordered" evidence="16">
    <location>
        <begin position="63"/>
        <end position="84"/>
    </location>
</feature>
<keyword evidence="5" id="KW-0489">Methyltransferase</keyword>
<evidence type="ECO:0000256" key="12">
    <source>
        <dbReference type="ARBA" id="ARBA00023125"/>
    </source>
</evidence>
<dbReference type="GO" id="GO:0003918">
    <property type="term" value="F:DNA topoisomerase type II (double strand cut, ATP-hydrolyzing) activity"/>
    <property type="evidence" value="ECO:0007669"/>
    <property type="project" value="UniProtKB-UniRule"/>
</dbReference>
<evidence type="ECO:0000256" key="9">
    <source>
        <dbReference type="ARBA" id="ARBA00022840"/>
    </source>
</evidence>
<dbReference type="SMART" id="SM00317">
    <property type="entry name" value="SET"/>
    <property type="match status" value="1"/>
</dbReference>
<evidence type="ECO:0000256" key="3">
    <source>
        <dbReference type="ARBA" id="ARBA00001946"/>
    </source>
</evidence>
<dbReference type="InterPro" id="IPR018522">
    <property type="entry name" value="TopoIIA_CS"/>
</dbReference>
<dbReference type="Pfam" id="PF02518">
    <property type="entry name" value="HATPase_c"/>
    <property type="match status" value="1"/>
</dbReference>
<dbReference type="InterPro" id="IPR050634">
    <property type="entry name" value="DNA_Topoisomerase_II"/>
</dbReference>
<evidence type="ECO:0000256" key="8">
    <source>
        <dbReference type="ARBA" id="ARBA00022741"/>
    </source>
</evidence>
<evidence type="ECO:0000256" key="15">
    <source>
        <dbReference type="RuleBase" id="RU362094"/>
    </source>
</evidence>
<evidence type="ECO:0000256" key="4">
    <source>
        <dbReference type="ARBA" id="ARBA00011080"/>
    </source>
</evidence>
<dbReference type="GO" id="GO:0005524">
    <property type="term" value="F:ATP binding"/>
    <property type="evidence" value="ECO:0007669"/>
    <property type="project" value="UniProtKB-UniRule"/>
</dbReference>
<keyword evidence="11 14" id="KW-0799">Topoisomerase</keyword>
<dbReference type="FunFam" id="3.90.199.10:FF:000002">
    <property type="entry name" value="DNA topoisomerase 2"/>
    <property type="match status" value="1"/>
</dbReference>
<feature type="domain" description="Toprim" evidence="19">
    <location>
        <begin position="785"/>
        <end position="904"/>
    </location>
</feature>
<dbReference type="GO" id="GO:0000819">
    <property type="term" value="P:sister chromatid segregation"/>
    <property type="evidence" value="ECO:0007669"/>
    <property type="project" value="TreeGrafter"/>
</dbReference>
<evidence type="ECO:0000256" key="2">
    <source>
        <dbReference type="ARBA" id="ARBA00001913"/>
    </source>
</evidence>
<dbReference type="SUPFAM" id="SSF55874">
    <property type="entry name" value="ATPase domain of HSP90 chaperone/DNA topoisomerase II/histidine kinase"/>
    <property type="match status" value="1"/>
</dbReference>
<dbReference type="SUPFAM" id="SSF56719">
    <property type="entry name" value="Type II DNA topoisomerase"/>
    <property type="match status" value="1"/>
</dbReference>
<keyword evidence="6" id="KW-0808">Transferase</keyword>
<dbReference type="Gene3D" id="2.170.270.10">
    <property type="entry name" value="SET domain"/>
    <property type="match status" value="2"/>
</dbReference>
<evidence type="ECO:0000256" key="14">
    <source>
        <dbReference type="PROSITE-ProRule" id="PRU01384"/>
    </source>
</evidence>
<dbReference type="PROSITE" id="PS50868">
    <property type="entry name" value="POST_SET"/>
    <property type="match status" value="1"/>
</dbReference>
<proteinExistence type="inferred from homology"/>
<comment type="subunit">
    <text evidence="15">Homodimer.</text>
</comment>
<dbReference type="GO" id="GO:0008168">
    <property type="term" value="F:methyltransferase activity"/>
    <property type="evidence" value="ECO:0007669"/>
    <property type="project" value="UniProtKB-KW"/>
</dbReference>
<keyword evidence="8 15" id="KW-0547">Nucleotide-binding</keyword>
<evidence type="ECO:0000256" key="6">
    <source>
        <dbReference type="ARBA" id="ARBA00022679"/>
    </source>
</evidence>
<dbReference type="GO" id="GO:0006265">
    <property type="term" value="P:DNA topological change"/>
    <property type="evidence" value="ECO:0007669"/>
    <property type="project" value="UniProtKB-UniRule"/>
</dbReference>
<comment type="cofactor">
    <cofactor evidence="3">
        <name>Mg(2+)</name>
        <dbReference type="ChEBI" id="CHEBI:18420"/>
    </cofactor>
</comment>
<comment type="function">
    <text evidence="15">Control of topological states of DNA by transient breakage and subsequent rejoining of DNA strands. Topoisomerase II makes double-strand breaks.</text>
</comment>
<dbReference type="Gene3D" id="3.90.199.10">
    <property type="entry name" value="Topoisomerase II, domain 5"/>
    <property type="match status" value="1"/>
</dbReference>
<dbReference type="PRINTS" id="PR01158">
    <property type="entry name" value="TOPISMRASEII"/>
</dbReference>
<dbReference type="SUPFAM" id="SSF82199">
    <property type="entry name" value="SET domain"/>
    <property type="match status" value="1"/>
</dbReference>
<evidence type="ECO:0000259" key="18">
    <source>
        <dbReference type="PROSITE" id="PS50868"/>
    </source>
</evidence>
<dbReference type="CDD" id="cd16930">
    <property type="entry name" value="HATPase_TopII-like"/>
    <property type="match status" value="1"/>
</dbReference>
<dbReference type="PROSITE" id="PS50880">
    <property type="entry name" value="TOPRIM"/>
    <property type="match status" value="1"/>
</dbReference>
<dbReference type="Pfam" id="PF00856">
    <property type="entry name" value="SET"/>
    <property type="match status" value="1"/>
</dbReference>
<dbReference type="InterPro" id="IPR003594">
    <property type="entry name" value="HATPase_dom"/>
</dbReference>
<dbReference type="SUPFAM" id="SSF54211">
    <property type="entry name" value="Ribosomal protein S5 domain 2-like"/>
    <property type="match status" value="1"/>
</dbReference>
<evidence type="ECO:0000256" key="7">
    <source>
        <dbReference type="ARBA" id="ARBA00022691"/>
    </source>
</evidence>
<dbReference type="GO" id="GO:0005634">
    <property type="term" value="C:nucleus"/>
    <property type="evidence" value="ECO:0007669"/>
    <property type="project" value="TreeGrafter"/>
</dbReference>
<dbReference type="InterPro" id="IPR014721">
    <property type="entry name" value="Ribsml_uS5_D2-typ_fold_subgr"/>
</dbReference>
<dbReference type="PRINTS" id="PR00418">
    <property type="entry name" value="TPI2FAMILY"/>
</dbReference>